<name>A0A8S5P3R6_9CAUD</name>
<protein>
    <submittedName>
        <fullName evidence="1">Uncharacterized protein</fullName>
    </submittedName>
</protein>
<dbReference type="EMBL" id="BK015319">
    <property type="protein sequence ID" value="DAE01099.1"/>
    <property type="molecule type" value="Genomic_DNA"/>
</dbReference>
<evidence type="ECO:0000313" key="1">
    <source>
        <dbReference type="EMBL" id="DAE01099.1"/>
    </source>
</evidence>
<organism evidence="1">
    <name type="scientific">Myoviridae sp. ctegP15</name>
    <dbReference type="NCBI Taxonomy" id="2825146"/>
    <lineage>
        <taxon>Viruses</taxon>
        <taxon>Duplodnaviria</taxon>
        <taxon>Heunggongvirae</taxon>
        <taxon>Uroviricota</taxon>
        <taxon>Caudoviricetes</taxon>
    </lineage>
</organism>
<reference evidence="1" key="1">
    <citation type="journal article" date="2021" name="Proc. Natl. Acad. Sci. U.S.A.">
        <title>A Catalog of Tens of Thousands of Viruses from Human Metagenomes Reveals Hidden Associations with Chronic Diseases.</title>
        <authorList>
            <person name="Tisza M.J."/>
            <person name="Buck C.B."/>
        </authorList>
    </citation>
    <scope>NUCLEOTIDE SEQUENCE</scope>
    <source>
        <strain evidence="1">CtegP15</strain>
    </source>
</reference>
<proteinExistence type="predicted"/>
<accession>A0A8S5P3R6</accession>
<sequence>MKKNREVTYSEPVDYIPKELRKKYKLGEFADEEDDEEEKKKSK</sequence>